<proteinExistence type="predicted"/>
<keyword evidence="2" id="KW-0539">Nucleus</keyword>
<dbReference type="Gene3D" id="1.10.30.10">
    <property type="entry name" value="High mobility group box domain"/>
    <property type="match status" value="1"/>
</dbReference>
<name>A0A8H4EI70_GIGMA</name>
<dbReference type="PANTHER" id="PTHR48112:SF22">
    <property type="entry name" value="MITOCHONDRIAL TRANSCRIPTION FACTOR A, ISOFORM B"/>
    <property type="match status" value="1"/>
</dbReference>
<dbReference type="GO" id="GO:0003677">
    <property type="term" value="F:DNA binding"/>
    <property type="evidence" value="ECO:0007669"/>
    <property type="project" value="UniProtKB-UniRule"/>
</dbReference>
<dbReference type="Proteomes" id="UP000439903">
    <property type="component" value="Unassembled WGS sequence"/>
</dbReference>
<evidence type="ECO:0000313" key="6">
    <source>
        <dbReference type="Proteomes" id="UP000439903"/>
    </source>
</evidence>
<dbReference type="InterPro" id="IPR050342">
    <property type="entry name" value="HMGB"/>
</dbReference>
<accession>A0A8H4EI70</accession>
<dbReference type="PROSITE" id="PS50118">
    <property type="entry name" value="HMG_BOX_2"/>
    <property type="match status" value="1"/>
</dbReference>
<sequence>MSYLDIGRIRELEKLCREIVTEYGTSYNAYKISRLVQLCQEIGTMYSETIYDVTPMLDDPCDVSGSTQTQQPEFTDNQLNDFQQYATTSINALFDNMINSNHSTFEDNHIAPIMSEQNTDALRIIPYKTKASIEPTDKTIRKKSETKIKKPRKSPNAFMFYNKENRKKIVGKTFSETSKEISRMWRNESLEERSKYEKKAEEAKNEHTKNLKECNEEIVKK</sequence>
<feature type="DNA-binding region" description="HMG box" evidence="2">
    <location>
        <begin position="151"/>
        <end position="215"/>
    </location>
</feature>
<feature type="region of interest" description="Disordered" evidence="3">
    <location>
        <begin position="187"/>
        <end position="221"/>
    </location>
</feature>
<dbReference type="SMART" id="SM00398">
    <property type="entry name" value="HMG"/>
    <property type="match status" value="1"/>
</dbReference>
<reference evidence="5 6" key="1">
    <citation type="journal article" date="2019" name="Environ. Microbiol.">
        <title>At the nexus of three kingdoms: the genome of the mycorrhizal fungus Gigaspora margarita provides insights into plant, endobacterial and fungal interactions.</title>
        <authorList>
            <person name="Venice F."/>
            <person name="Ghignone S."/>
            <person name="Salvioli di Fossalunga A."/>
            <person name="Amselem J."/>
            <person name="Novero M."/>
            <person name="Xianan X."/>
            <person name="Sedzielewska Toro K."/>
            <person name="Morin E."/>
            <person name="Lipzen A."/>
            <person name="Grigoriev I.V."/>
            <person name="Henrissat B."/>
            <person name="Martin F.M."/>
            <person name="Bonfante P."/>
        </authorList>
    </citation>
    <scope>NUCLEOTIDE SEQUENCE [LARGE SCALE GENOMIC DNA]</scope>
    <source>
        <strain evidence="5 6">BEG34</strain>
    </source>
</reference>
<keyword evidence="1 2" id="KW-0238">DNA-binding</keyword>
<feature type="domain" description="HMG box" evidence="4">
    <location>
        <begin position="151"/>
        <end position="215"/>
    </location>
</feature>
<evidence type="ECO:0000256" key="1">
    <source>
        <dbReference type="ARBA" id="ARBA00023125"/>
    </source>
</evidence>
<dbReference type="EMBL" id="WTPW01000683">
    <property type="protein sequence ID" value="KAF0488520.1"/>
    <property type="molecule type" value="Genomic_DNA"/>
</dbReference>
<evidence type="ECO:0000259" key="4">
    <source>
        <dbReference type="PROSITE" id="PS50118"/>
    </source>
</evidence>
<dbReference type="PANTHER" id="PTHR48112">
    <property type="entry name" value="HIGH MOBILITY GROUP PROTEIN DSP1"/>
    <property type="match status" value="1"/>
</dbReference>
<dbReference type="InterPro" id="IPR009071">
    <property type="entry name" value="HMG_box_dom"/>
</dbReference>
<evidence type="ECO:0000256" key="3">
    <source>
        <dbReference type="SAM" id="MobiDB-lite"/>
    </source>
</evidence>
<organism evidence="5 6">
    <name type="scientific">Gigaspora margarita</name>
    <dbReference type="NCBI Taxonomy" id="4874"/>
    <lineage>
        <taxon>Eukaryota</taxon>
        <taxon>Fungi</taxon>
        <taxon>Fungi incertae sedis</taxon>
        <taxon>Mucoromycota</taxon>
        <taxon>Glomeromycotina</taxon>
        <taxon>Glomeromycetes</taxon>
        <taxon>Diversisporales</taxon>
        <taxon>Gigasporaceae</taxon>
        <taxon>Gigaspora</taxon>
    </lineage>
</organism>
<gene>
    <name evidence="5" type="ORF">F8M41_022262</name>
</gene>
<evidence type="ECO:0000313" key="5">
    <source>
        <dbReference type="EMBL" id="KAF0488520.1"/>
    </source>
</evidence>
<dbReference type="SUPFAM" id="SSF47095">
    <property type="entry name" value="HMG-box"/>
    <property type="match status" value="1"/>
</dbReference>
<protein>
    <recommendedName>
        <fullName evidence="4">HMG box domain-containing protein</fullName>
    </recommendedName>
</protein>
<dbReference type="InterPro" id="IPR036910">
    <property type="entry name" value="HMG_box_dom_sf"/>
</dbReference>
<comment type="caution">
    <text evidence="5">The sequence shown here is derived from an EMBL/GenBank/DDBJ whole genome shotgun (WGS) entry which is preliminary data.</text>
</comment>
<dbReference type="AlphaFoldDB" id="A0A8H4EI70"/>
<dbReference type="GO" id="GO:0005634">
    <property type="term" value="C:nucleus"/>
    <property type="evidence" value="ECO:0007669"/>
    <property type="project" value="UniProtKB-UniRule"/>
</dbReference>
<keyword evidence="6" id="KW-1185">Reference proteome</keyword>
<evidence type="ECO:0000256" key="2">
    <source>
        <dbReference type="PROSITE-ProRule" id="PRU00267"/>
    </source>
</evidence>
<dbReference type="Pfam" id="PF00505">
    <property type="entry name" value="HMG_box"/>
    <property type="match status" value="1"/>
</dbReference>